<feature type="transmembrane region" description="Helical" evidence="10">
    <location>
        <begin position="377"/>
        <end position="397"/>
    </location>
</feature>
<comment type="subcellular location">
    <subcellularLocation>
        <location evidence="1 10">Cell membrane</location>
        <topology evidence="1 10">Multi-pass membrane protein</topology>
    </subcellularLocation>
</comment>
<dbReference type="PATRIC" id="fig|749414.3.peg.9881"/>
<keyword evidence="4 10" id="KW-0812">Transmembrane</keyword>
<accession>D7C9K2</accession>
<dbReference type="InterPro" id="IPR018422">
    <property type="entry name" value="Cation/H_exchanger_CPA1"/>
</dbReference>
<keyword evidence="7 10" id="KW-0406">Ion transport</keyword>
<evidence type="ECO:0000256" key="6">
    <source>
        <dbReference type="ARBA" id="ARBA00023053"/>
    </source>
</evidence>
<comment type="similarity">
    <text evidence="10">Belongs to the monovalent cation:proton antiporter 1 (CPA1) transporter (TC 2.A.36) family.</text>
</comment>
<keyword evidence="3 10" id="KW-1003">Cell membrane</keyword>
<feature type="transmembrane region" description="Helical" evidence="10">
    <location>
        <begin position="83"/>
        <end position="105"/>
    </location>
</feature>
<feature type="transmembrane region" description="Helical" evidence="10">
    <location>
        <begin position="6"/>
        <end position="22"/>
    </location>
</feature>
<feature type="transmembrane region" description="Helical" evidence="10">
    <location>
        <begin position="111"/>
        <end position="134"/>
    </location>
</feature>
<dbReference type="GO" id="GO:0098719">
    <property type="term" value="P:sodium ion import across plasma membrane"/>
    <property type="evidence" value="ECO:0007669"/>
    <property type="project" value="TreeGrafter"/>
</dbReference>
<evidence type="ECO:0000256" key="5">
    <source>
        <dbReference type="ARBA" id="ARBA00022989"/>
    </source>
</evidence>
<feature type="transmembrane region" description="Helical" evidence="10">
    <location>
        <begin position="54"/>
        <end position="71"/>
    </location>
</feature>
<dbReference type="HOGENOM" id="CLU_005912_8_2_11"/>
<feature type="transmembrane region" description="Helical" evidence="10">
    <location>
        <begin position="29"/>
        <end position="48"/>
    </location>
</feature>
<dbReference type="InterPro" id="IPR006153">
    <property type="entry name" value="Cation/H_exchanger_TM"/>
</dbReference>
<dbReference type="RefSeq" id="WP_014182161.1">
    <property type="nucleotide sequence ID" value="NC_016582.1"/>
</dbReference>
<evidence type="ECO:0000256" key="10">
    <source>
        <dbReference type="RuleBase" id="RU366002"/>
    </source>
</evidence>
<reference evidence="12 13" key="1">
    <citation type="journal article" date="2010" name="J. Bacteriol.">
        <title>Genome sequence of the milbemycin-producing bacterium Streptomyces bingchenggensis.</title>
        <authorList>
            <person name="Wang X.J."/>
            <person name="Yan Y.J."/>
            <person name="Zhang B."/>
            <person name="An J."/>
            <person name="Wang J.J."/>
            <person name="Tian J."/>
            <person name="Jiang L."/>
            <person name="Chen Y.H."/>
            <person name="Huang S.X."/>
            <person name="Yin M."/>
            <person name="Zhang J."/>
            <person name="Gao A.L."/>
            <person name="Liu C.X."/>
            <person name="Zhu Z.X."/>
            <person name="Xiang W.S."/>
        </authorList>
    </citation>
    <scope>NUCLEOTIDE SEQUENCE [LARGE SCALE GENOMIC DNA]</scope>
    <source>
        <strain evidence="12 13">BCW-1</strain>
    </source>
</reference>
<dbReference type="Gene3D" id="6.10.140.1330">
    <property type="match status" value="1"/>
</dbReference>
<feature type="domain" description="Cation/H+ exchanger transmembrane" evidence="11">
    <location>
        <begin position="12"/>
        <end position="403"/>
    </location>
</feature>
<dbReference type="AlphaFoldDB" id="D7C9K2"/>
<evidence type="ECO:0000256" key="3">
    <source>
        <dbReference type="ARBA" id="ARBA00022475"/>
    </source>
</evidence>
<evidence type="ECO:0000313" key="13">
    <source>
        <dbReference type="Proteomes" id="UP000000377"/>
    </source>
</evidence>
<evidence type="ECO:0000259" key="11">
    <source>
        <dbReference type="Pfam" id="PF00999"/>
    </source>
</evidence>
<feature type="transmembrane region" description="Helical" evidence="10">
    <location>
        <begin position="298"/>
        <end position="323"/>
    </location>
</feature>
<dbReference type="STRING" id="749414.SBI_09596"/>
<dbReference type="InterPro" id="IPR004705">
    <property type="entry name" value="Cation/H_exchanger_CPA1_bac"/>
</dbReference>
<dbReference type="GO" id="GO:0005886">
    <property type="term" value="C:plasma membrane"/>
    <property type="evidence" value="ECO:0007669"/>
    <property type="project" value="UniProtKB-SubCell"/>
</dbReference>
<sequence>MTGLELIVVVAATVLLMTWAARRLRLSEPLLLLIGGVLIGLMPRFGNVHLPPDVVLLLFLPALLYWESLTTSLREIKNNFRSIALQATGLVLVTAVAVALVAHALGYGWPIAFVLGAVLAPTDVAAVAAVAMAMPRRILTLLRTESLLNDGTALVLLAVGLELLTTGEPFSWTHTAVRFVEAYAGGAAIGAAIALLLIPVRRHLRDRVLHSGLSVATPFIAYLPAEALHVSGVLAVVTCGLVTSRVGPKVIGSDARMQATSFWEVTTFLLNGALFVLVGIETPAAIRSLTSISLLQAAVIAAVVSATVIAARVAWFYTIPYLVRLVDRRPRQRERRISARQRLPLAWAGMRGAISLAAALTIPTTTVDGRPLEQRDAVIFITVVVITVTLALLGPALPAVVRWARFDDDIGDAAEEALAVRHLASAARAEMPALAERLDVPRAATALIAKELDKQIAMGSGMTHDEEGHASRRQLSAVHALEAALLDIKRAALGDLRRQSRVDDIVLLRVQRYLDAEQYRLETRATLLPPVADETDGPPE</sequence>
<protein>
    <submittedName>
        <fullName evidence="12">Na+/H+ antiporter</fullName>
    </submittedName>
</protein>
<keyword evidence="13" id="KW-1185">Reference proteome</keyword>
<feature type="transmembrane region" description="Helical" evidence="10">
    <location>
        <begin position="265"/>
        <end position="286"/>
    </location>
</feature>
<evidence type="ECO:0000256" key="8">
    <source>
        <dbReference type="ARBA" id="ARBA00023136"/>
    </source>
</evidence>
<evidence type="ECO:0000313" key="12">
    <source>
        <dbReference type="EMBL" id="ADI12714.1"/>
    </source>
</evidence>
<keyword evidence="10" id="KW-0050">Antiport</keyword>
<dbReference type="NCBIfam" id="TIGR00831">
    <property type="entry name" value="a_cpa1"/>
    <property type="match status" value="1"/>
</dbReference>
<keyword evidence="2 10" id="KW-0813">Transport</keyword>
<organism evidence="12 13">
    <name type="scientific">Streptomyces bingchenggensis (strain BCW-1)</name>
    <dbReference type="NCBI Taxonomy" id="749414"/>
    <lineage>
        <taxon>Bacteria</taxon>
        <taxon>Bacillati</taxon>
        <taxon>Actinomycetota</taxon>
        <taxon>Actinomycetes</taxon>
        <taxon>Kitasatosporales</taxon>
        <taxon>Streptomycetaceae</taxon>
        <taxon>Streptomyces</taxon>
    </lineage>
</organism>
<name>D7C9K2_STRBB</name>
<evidence type="ECO:0000256" key="7">
    <source>
        <dbReference type="ARBA" id="ARBA00023065"/>
    </source>
</evidence>
<dbReference type="GO" id="GO:0015385">
    <property type="term" value="F:sodium:proton antiporter activity"/>
    <property type="evidence" value="ECO:0007669"/>
    <property type="project" value="InterPro"/>
</dbReference>
<dbReference type="Proteomes" id="UP000000377">
    <property type="component" value="Chromosome"/>
</dbReference>
<dbReference type="EMBL" id="CP002047">
    <property type="protein sequence ID" value="ADI12714.1"/>
    <property type="molecule type" value="Genomic_DNA"/>
</dbReference>
<dbReference type="GO" id="GO:0015386">
    <property type="term" value="F:potassium:proton antiporter activity"/>
    <property type="evidence" value="ECO:0007669"/>
    <property type="project" value="TreeGrafter"/>
</dbReference>
<evidence type="ECO:0000256" key="2">
    <source>
        <dbReference type="ARBA" id="ARBA00022448"/>
    </source>
</evidence>
<evidence type="ECO:0000256" key="1">
    <source>
        <dbReference type="ARBA" id="ARBA00004651"/>
    </source>
</evidence>
<keyword evidence="8 10" id="KW-0472">Membrane</keyword>
<feature type="transmembrane region" description="Helical" evidence="10">
    <location>
        <begin position="344"/>
        <end position="365"/>
    </location>
</feature>
<dbReference type="Pfam" id="PF00999">
    <property type="entry name" value="Na_H_Exchanger"/>
    <property type="match status" value="1"/>
</dbReference>
<gene>
    <name evidence="12" type="ordered locus">SBI_09596</name>
</gene>
<dbReference type="GO" id="GO:0051453">
    <property type="term" value="P:regulation of intracellular pH"/>
    <property type="evidence" value="ECO:0007669"/>
    <property type="project" value="TreeGrafter"/>
</dbReference>
<evidence type="ECO:0000256" key="9">
    <source>
        <dbReference type="ARBA" id="ARBA00023201"/>
    </source>
</evidence>
<feature type="transmembrane region" description="Helical" evidence="10">
    <location>
        <begin position="176"/>
        <end position="198"/>
    </location>
</feature>
<keyword evidence="9 10" id="KW-0739">Sodium transport</keyword>
<evidence type="ECO:0000256" key="4">
    <source>
        <dbReference type="ARBA" id="ARBA00022692"/>
    </source>
</evidence>
<comment type="caution">
    <text evidence="10">Lacks conserved residue(s) required for the propagation of feature annotation.</text>
</comment>
<dbReference type="eggNOG" id="COG0025">
    <property type="taxonomic scope" value="Bacteria"/>
</dbReference>
<keyword evidence="6 10" id="KW-0915">Sodium</keyword>
<dbReference type="KEGG" id="sbh:SBI_09596"/>
<keyword evidence="5 10" id="KW-1133">Transmembrane helix</keyword>
<dbReference type="PANTHER" id="PTHR10110">
    <property type="entry name" value="SODIUM/HYDROGEN EXCHANGER"/>
    <property type="match status" value="1"/>
</dbReference>
<comment type="function">
    <text evidence="10">Na(+)/H(+) antiporter that extrudes sodium in exchange for external protons.</text>
</comment>
<proteinExistence type="inferred from homology"/>
<dbReference type="PANTHER" id="PTHR10110:SF86">
    <property type="entry name" value="SODIUM_HYDROGEN EXCHANGER 7"/>
    <property type="match status" value="1"/>
</dbReference>